<name>A0A849VA73_9GAMM</name>
<dbReference type="Gene3D" id="3.40.190.10">
    <property type="entry name" value="Periplasmic binding protein-like II"/>
    <property type="match status" value="1"/>
</dbReference>
<reference evidence="2 3" key="1">
    <citation type="submission" date="2020-04" db="EMBL/GenBank/DDBJ databases">
        <title>Pseudoalteromonas caenipelagi sp. nov., isolated from a tidal flat.</title>
        <authorList>
            <person name="Park S."/>
            <person name="Yoon J.-H."/>
        </authorList>
    </citation>
    <scope>NUCLEOTIDE SEQUENCE [LARGE SCALE GENOMIC DNA]</scope>
    <source>
        <strain evidence="2 3">JBTF-M23</strain>
    </source>
</reference>
<keyword evidence="3" id="KW-1185">Reference proteome</keyword>
<gene>
    <name evidence="2" type="ORF">HG263_08190</name>
</gene>
<dbReference type="Proteomes" id="UP000586305">
    <property type="component" value="Unassembled WGS sequence"/>
</dbReference>
<dbReference type="SUPFAM" id="SSF53850">
    <property type="entry name" value="Periplasmic binding protein-like II"/>
    <property type="match status" value="1"/>
</dbReference>
<evidence type="ECO:0000313" key="3">
    <source>
        <dbReference type="Proteomes" id="UP000586305"/>
    </source>
</evidence>
<organism evidence="2 3">
    <name type="scientific">Pseudoalteromonas caenipelagi</name>
    <dbReference type="NCBI Taxonomy" id="2726988"/>
    <lineage>
        <taxon>Bacteria</taxon>
        <taxon>Pseudomonadati</taxon>
        <taxon>Pseudomonadota</taxon>
        <taxon>Gammaproteobacteria</taxon>
        <taxon>Alteromonadales</taxon>
        <taxon>Pseudoalteromonadaceae</taxon>
        <taxon>Pseudoalteromonas</taxon>
    </lineage>
</organism>
<dbReference type="EMBL" id="JABBPG010000002">
    <property type="protein sequence ID" value="NOU50519.1"/>
    <property type="molecule type" value="Genomic_DNA"/>
</dbReference>
<sequence length="135" mass="14183">MKKYFAACMFLAINVSAQAEVAVIVNPSNGAAIDKDAIAKIYLGKTKSFSDGTKVNAVGLNSGSSVDEFTTSVLGKSSSQYKAYWSKLIFTGKGTPPEALDNEQAVIDFVAANADAIGYVDSAKVTDNVKVVGKF</sequence>
<keyword evidence="1" id="KW-0732">Signal</keyword>
<protein>
    <submittedName>
        <fullName evidence="2">Phosphate ABC transporter substrate-binding protein</fullName>
    </submittedName>
</protein>
<proteinExistence type="predicted"/>
<comment type="caution">
    <text evidence="2">The sequence shown here is derived from an EMBL/GenBank/DDBJ whole genome shotgun (WGS) entry which is preliminary data.</text>
</comment>
<feature type="chain" id="PRO_5032728972" evidence="1">
    <location>
        <begin position="20"/>
        <end position="135"/>
    </location>
</feature>
<dbReference type="AlphaFoldDB" id="A0A849VA73"/>
<accession>A0A849VA73</accession>
<feature type="signal peptide" evidence="1">
    <location>
        <begin position="1"/>
        <end position="19"/>
    </location>
</feature>
<dbReference type="RefSeq" id="WP_171625577.1">
    <property type="nucleotide sequence ID" value="NZ_JABBPG010000002.1"/>
</dbReference>
<evidence type="ECO:0000313" key="2">
    <source>
        <dbReference type="EMBL" id="NOU50519.1"/>
    </source>
</evidence>
<evidence type="ECO:0000256" key="1">
    <source>
        <dbReference type="SAM" id="SignalP"/>
    </source>
</evidence>